<dbReference type="CDD" id="cd07377">
    <property type="entry name" value="WHTH_GntR"/>
    <property type="match status" value="1"/>
</dbReference>
<dbReference type="InterPro" id="IPR000524">
    <property type="entry name" value="Tscrpt_reg_HTH_GntR"/>
</dbReference>
<evidence type="ECO:0000259" key="4">
    <source>
        <dbReference type="PROSITE" id="PS50949"/>
    </source>
</evidence>
<gene>
    <name evidence="5" type="ORF">E6O51_16835</name>
</gene>
<keyword evidence="2" id="KW-0238">DNA-binding</keyword>
<evidence type="ECO:0000256" key="3">
    <source>
        <dbReference type="ARBA" id="ARBA00023163"/>
    </source>
</evidence>
<dbReference type="Gene3D" id="1.10.10.10">
    <property type="entry name" value="Winged helix-like DNA-binding domain superfamily/Winged helix DNA-binding domain"/>
    <property type="match status" value="1"/>
</dbReference>
<evidence type="ECO:0000256" key="1">
    <source>
        <dbReference type="ARBA" id="ARBA00023015"/>
    </source>
</evidence>
<dbReference type="PRINTS" id="PR00035">
    <property type="entry name" value="HTHGNTR"/>
</dbReference>
<comment type="caution">
    <text evidence="5">The sequence shown here is derived from an EMBL/GenBank/DDBJ whole genome shotgun (WGS) entry which is preliminary data.</text>
</comment>
<protein>
    <submittedName>
        <fullName evidence="5">GntR family transcriptional regulator</fullName>
    </submittedName>
</protein>
<keyword evidence="3" id="KW-0804">Transcription</keyword>
<dbReference type="SUPFAM" id="SSF46785">
    <property type="entry name" value="Winged helix' DNA-binding domain"/>
    <property type="match status" value="1"/>
</dbReference>
<name>A0A4V3WAC0_9RHOO</name>
<sequence>MNDDLLRPRALYEAIADSLRERILAHELPPGAALDEAALAHGYGVSRTPVREALKVLAQQGLVLIEPRRGCCVAEFSSADVAALFDVLDLLEGHAVRAAARDGLAAAGPAGCTDPFETAGNRYAAEAITRLREKLRLALGPAYSRGEAELFVRSTSALSAALGRQDAARAEGAWRDYAAARRRLAGHALAPAQAVQP</sequence>
<dbReference type="Proteomes" id="UP000307956">
    <property type="component" value="Unassembled WGS sequence"/>
</dbReference>
<dbReference type="PANTHER" id="PTHR43537:SF5">
    <property type="entry name" value="UXU OPERON TRANSCRIPTIONAL REGULATOR"/>
    <property type="match status" value="1"/>
</dbReference>
<evidence type="ECO:0000256" key="2">
    <source>
        <dbReference type="ARBA" id="ARBA00023125"/>
    </source>
</evidence>
<organism evidence="5 6">
    <name type="scientific">Pseudothauera rhizosphaerae</name>
    <dbReference type="NCBI Taxonomy" id="2565932"/>
    <lineage>
        <taxon>Bacteria</taxon>
        <taxon>Pseudomonadati</taxon>
        <taxon>Pseudomonadota</taxon>
        <taxon>Betaproteobacteria</taxon>
        <taxon>Rhodocyclales</taxon>
        <taxon>Zoogloeaceae</taxon>
        <taxon>Pseudothauera</taxon>
    </lineage>
</organism>
<dbReference type="RefSeq" id="WP_136386168.1">
    <property type="nucleotide sequence ID" value="NZ_SSOD01000015.1"/>
</dbReference>
<dbReference type="GO" id="GO:0003700">
    <property type="term" value="F:DNA-binding transcription factor activity"/>
    <property type="evidence" value="ECO:0007669"/>
    <property type="project" value="InterPro"/>
</dbReference>
<keyword evidence="1" id="KW-0805">Transcription regulation</keyword>
<evidence type="ECO:0000313" key="6">
    <source>
        <dbReference type="Proteomes" id="UP000307956"/>
    </source>
</evidence>
<dbReference type="OrthoDB" id="9799812at2"/>
<dbReference type="InterPro" id="IPR036390">
    <property type="entry name" value="WH_DNA-bd_sf"/>
</dbReference>
<dbReference type="InterPro" id="IPR036388">
    <property type="entry name" value="WH-like_DNA-bd_sf"/>
</dbReference>
<proteinExistence type="predicted"/>
<dbReference type="PANTHER" id="PTHR43537">
    <property type="entry name" value="TRANSCRIPTIONAL REGULATOR, GNTR FAMILY"/>
    <property type="match status" value="1"/>
</dbReference>
<dbReference type="AlphaFoldDB" id="A0A4V3WAC0"/>
<keyword evidence="6" id="KW-1185">Reference proteome</keyword>
<dbReference type="PROSITE" id="PS50949">
    <property type="entry name" value="HTH_GNTR"/>
    <property type="match status" value="1"/>
</dbReference>
<dbReference type="EMBL" id="SSOD01000015">
    <property type="protein sequence ID" value="THF58654.1"/>
    <property type="molecule type" value="Genomic_DNA"/>
</dbReference>
<dbReference type="GO" id="GO:0003677">
    <property type="term" value="F:DNA binding"/>
    <property type="evidence" value="ECO:0007669"/>
    <property type="project" value="UniProtKB-KW"/>
</dbReference>
<reference evidence="5 6" key="1">
    <citation type="submission" date="2019-04" db="EMBL/GenBank/DDBJ databases">
        <title>Azoarcus rhizosphaerae sp. nov. isolated from rhizosphere of Ficus religiosa.</title>
        <authorList>
            <person name="Lin S.-Y."/>
            <person name="Hameed A."/>
            <person name="Hsu Y.-H."/>
            <person name="Young C.-C."/>
        </authorList>
    </citation>
    <scope>NUCLEOTIDE SEQUENCE [LARGE SCALE GENOMIC DNA]</scope>
    <source>
        <strain evidence="5 6">CC-YHH848</strain>
    </source>
</reference>
<feature type="domain" description="HTH gntR-type" evidence="4">
    <location>
        <begin position="9"/>
        <end position="76"/>
    </location>
</feature>
<evidence type="ECO:0000313" key="5">
    <source>
        <dbReference type="EMBL" id="THF58654.1"/>
    </source>
</evidence>
<dbReference type="SMART" id="SM00345">
    <property type="entry name" value="HTH_GNTR"/>
    <property type="match status" value="1"/>
</dbReference>
<accession>A0A4V3WAC0</accession>
<dbReference type="Pfam" id="PF00392">
    <property type="entry name" value="GntR"/>
    <property type="match status" value="1"/>
</dbReference>